<evidence type="ECO:0000313" key="19">
    <source>
        <dbReference type="EMBL" id="ELR24759.1"/>
    </source>
</evidence>
<comment type="function">
    <text evidence="13">Catalyzes the first step in the biosynthesis of NAD from nicotinic acid, the ATP-dependent synthesis of beta-nicotinate D-ribonucleotide from nicotinate and 5-phospho-D-ribose 1-phosphate. Helps prevent cellular oxidative stress via its role in NAD biosynthesis.</text>
</comment>
<feature type="compositionally biased region" description="Gly residues" evidence="15">
    <location>
        <begin position="35"/>
        <end position="50"/>
    </location>
</feature>
<keyword evidence="7" id="KW-0436">Ligase</keyword>
<comment type="pathway">
    <text evidence="3">Cofactor biosynthesis; NAD(+) biosynthesis; nicotinate D-ribonucleotide from nicotinate: step 1/1.</text>
</comment>
<evidence type="ECO:0000259" key="16">
    <source>
        <dbReference type="Pfam" id="PF04095"/>
    </source>
</evidence>
<dbReference type="Proteomes" id="UP000011083">
    <property type="component" value="Unassembled WGS sequence"/>
</dbReference>
<dbReference type="EMBL" id="KB007811">
    <property type="protein sequence ID" value="ELR24759.1"/>
    <property type="molecule type" value="Genomic_DNA"/>
</dbReference>
<comment type="similarity">
    <text evidence="4">Belongs to the NAPRTase family.</text>
</comment>
<evidence type="ECO:0000256" key="7">
    <source>
        <dbReference type="ARBA" id="ARBA00022598"/>
    </source>
</evidence>
<dbReference type="RefSeq" id="XP_004356659.1">
    <property type="nucleotide sequence ID" value="XM_004356606.1"/>
</dbReference>
<dbReference type="VEuPathDB" id="AmoebaDB:ACA1_174190"/>
<dbReference type="Pfam" id="PF17767">
    <property type="entry name" value="NAPRTase_N"/>
    <property type="match status" value="1"/>
</dbReference>
<dbReference type="InterPro" id="IPR013785">
    <property type="entry name" value="Aldolase_TIM"/>
</dbReference>
<evidence type="ECO:0000256" key="15">
    <source>
        <dbReference type="SAM" id="MobiDB-lite"/>
    </source>
</evidence>
<dbReference type="SUPFAM" id="SSF51690">
    <property type="entry name" value="Nicotinate/Quinolinate PRTase C-terminal domain-like"/>
    <property type="match status" value="1"/>
</dbReference>
<keyword evidence="11" id="KW-0460">Magnesium</keyword>
<keyword evidence="9 19" id="KW-0808">Transferase</keyword>
<dbReference type="EC" id="6.3.4.21" evidence="5"/>
<evidence type="ECO:0000256" key="10">
    <source>
        <dbReference type="ARBA" id="ARBA00022723"/>
    </source>
</evidence>
<comment type="cofactor">
    <cofactor evidence="1">
        <name>Mn(2+)</name>
        <dbReference type="ChEBI" id="CHEBI:29035"/>
    </cofactor>
</comment>
<keyword evidence="10" id="KW-0479">Metal-binding</keyword>
<dbReference type="InterPro" id="IPR041525">
    <property type="entry name" value="N/Namide_PRibTrfase"/>
</dbReference>
<feature type="domain" description="Nicotinate/nicotinamide phosphoribosyltransferase" evidence="16">
    <location>
        <begin position="392"/>
        <end position="493"/>
    </location>
</feature>
<dbReference type="GO" id="GO:0005829">
    <property type="term" value="C:cytosol"/>
    <property type="evidence" value="ECO:0007669"/>
    <property type="project" value="TreeGrafter"/>
</dbReference>
<evidence type="ECO:0000256" key="12">
    <source>
        <dbReference type="ARBA" id="ARBA00023211"/>
    </source>
</evidence>
<feature type="region of interest" description="Disordered" evidence="15">
    <location>
        <begin position="1"/>
        <end position="82"/>
    </location>
</feature>
<evidence type="ECO:0000259" key="17">
    <source>
        <dbReference type="Pfam" id="PF17767"/>
    </source>
</evidence>
<evidence type="ECO:0000256" key="11">
    <source>
        <dbReference type="ARBA" id="ARBA00022842"/>
    </source>
</evidence>
<dbReference type="InterPro" id="IPR041619">
    <property type="entry name" value="NAPRTase_C"/>
</dbReference>
<protein>
    <recommendedName>
        <fullName evidence="5">nicotinate phosphoribosyltransferase</fullName>
        <ecNumber evidence="5">6.3.4.21</ecNumber>
    </recommendedName>
</protein>
<evidence type="ECO:0000256" key="6">
    <source>
        <dbReference type="ARBA" id="ARBA00022553"/>
    </source>
</evidence>
<keyword evidence="20" id="KW-1185">Reference proteome</keyword>
<dbReference type="GO" id="GO:0046872">
    <property type="term" value="F:metal ion binding"/>
    <property type="evidence" value="ECO:0007669"/>
    <property type="project" value="UniProtKB-KW"/>
</dbReference>
<dbReference type="SUPFAM" id="SSF54675">
    <property type="entry name" value="Nicotinate/Quinolinate PRTase N-terminal domain-like"/>
    <property type="match status" value="1"/>
</dbReference>
<dbReference type="Pfam" id="PF04095">
    <property type="entry name" value="NAPRTase"/>
    <property type="match status" value="1"/>
</dbReference>
<dbReference type="InterPro" id="IPR036068">
    <property type="entry name" value="Nicotinate_pribotase-like_C"/>
</dbReference>
<dbReference type="Gene3D" id="3.20.140.10">
    <property type="entry name" value="nicotinate phosphoribosyltransferase"/>
    <property type="match status" value="1"/>
</dbReference>
<evidence type="ECO:0000256" key="3">
    <source>
        <dbReference type="ARBA" id="ARBA00004952"/>
    </source>
</evidence>
<dbReference type="UniPathway" id="UPA00253">
    <property type="reaction ID" value="UER00457"/>
</dbReference>
<dbReference type="InterPro" id="IPR007229">
    <property type="entry name" value="Nic_PRibTrfase-Fam"/>
</dbReference>
<comment type="cofactor">
    <cofactor evidence="2">
        <name>Mg(2+)</name>
        <dbReference type="ChEBI" id="CHEBI:18420"/>
    </cofactor>
</comment>
<keyword evidence="12" id="KW-0464">Manganese</keyword>
<evidence type="ECO:0000256" key="9">
    <source>
        <dbReference type="ARBA" id="ARBA00022679"/>
    </source>
</evidence>
<dbReference type="InterPro" id="IPR006405">
    <property type="entry name" value="Nic_PRibTrfase_pncB"/>
</dbReference>
<proteinExistence type="inferred from homology"/>
<dbReference type="Pfam" id="PF17956">
    <property type="entry name" value="NAPRTase_C"/>
    <property type="match status" value="1"/>
</dbReference>
<feature type="compositionally biased region" description="Low complexity" evidence="15">
    <location>
        <begin position="62"/>
        <end position="78"/>
    </location>
</feature>
<organism evidence="19 20">
    <name type="scientific">Acanthamoeba castellanii (strain ATCC 30010 / Neff)</name>
    <dbReference type="NCBI Taxonomy" id="1257118"/>
    <lineage>
        <taxon>Eukaryota</taxon>
        <taxon>Amoebozoa</taxon>
        <taxon>Discosea</taxon>
        <taxon>Longamoebia</taxon>
        <taxon>Centramoebida</taxon>
        <taxon>Acanthamoebidae</taxon>
        <taxon>Acanthamoeba</taxon>
    </lineage>
</organism>
<dbReference type="STRING" id="1257118.L8HGS5"/>
<feature type="compositionally biased region" description="Low complexity" evidence="15">
    <location>
        <begin position="283"/>
        <end position="306"/>
    </location>
</feature>
<evidence type="ECO:0000256" key="5">
    <source>
        <dbReference type="ARBA" id="ARBA00013236"/>
    </source>
</evidence>
<keyword evidence="8" id="KW-0662">Pyridine nucleotide biosynthesis</keyword>
<dbReference type="Gene3D" id="3.20.20.70">
    <property type="entry name" value="Aldolase class I"/>
    <property type="match status" value="1"/>
</dbReference>
<keyword evidence="6" id="KW-0597">Phosphoprotein</keyword>
<evidence type="ECO:0000256" key="14">
    <source>
        <dbReference type="ARBA" id="ARBA00048668"/>
    </source>
</evidence>
<dbReference type="PANTHER" id="PTHR11098:SF1">
    <property type="entry name" value="NICOTINATE PHOSPHORIBOSYLTRANSFERASE"/>
    <property type="match status" value="1"/>
</dbReference>
<evidence type="ECO:0000256" key="8">
    <source>
        <dbReference type="ARBA" id="ARBA00022642"/>
    </source>
</evidence>
<dbReference type="GeneID" id="14925786"/>
<feature type="domain" description="Nicotinate phosphoribosyltransferase C-terminal" evidence="18">
    <location>
        <begin position="497"/>
        <end position="606"/>
    </location>
</feature>
<dbReference type="CDD" id="cd01570">
    <property type="entry name" value="NAPRTase_A"/>
    <property type="match status" value="1"/>
</dbReference>
<dbReference type="PANTHER" id="PTHR11098">
    <property type="entry name" value="NICOTINATE PHOSPHORIBOSYLTRANSFERASE"/>
    <property type="match status" value="1"/>
</dbReference>
<dbReference type="FunFam" id="3.20.20.70:FF:000155">
    <property type="entry name" value="Nicotinate phosphoribosyltransferase"/>
    <property type="match status" value="1"/>
</dbReference>
<evidence type="ECO:0000313" key="20">
    <source>
        <dbReference type="Proteomes" id="UP000011083"/>
    </source>
</evidence>
<dbReference type="AlphaFoldDB" id="L8HGS5"/>
<reference evidence="19 20" key="1">
    <citation type="journal article" date="2013" name="Genome Biol.">
        <title>Genome of Acanthamoeba castellanii highlights extensive lateral gene transfer and early evolution of tyrosine kinase signaling.</title>
        <authorList>
            <person name="Clarke M."/>
            <person name="Lohan A.J."/>
            <person name="Liu B."/>
            <person name="Lagkouvardos I."/>
            <person name="Roy S."/>
            <person name="Zafar N."/>
            <person name="Bertelli C."/>
            <person name="Schilde C."/>
            <person name="Kianianmomeni A."/>
            <person name="Burglin T.R."/>
            <person name="Frech C."/>
            <person name="Turcotte B."/>
            <person name="Kopec K.O."/>
            <person name="Synnott J.M."/>
            <person name="Choo C."/>
            <person name="Paponov I."/>
            <person name="Finkler A."/>
            <person name="Soon Heng Tan C."/>
            <person name="Hutchins A.P."/>
            <person name="Weinmeier T."/>
            <person name="Rattei T."/>
            <person name="Chu J.S."/>
            <person name="Gimenez G."/>
            <person name="Irimia M."/>
            <person name="Rigden D.J."/>
            <person name="Fitzpatrick D.A."/>
            <person name="Lorenzo-Morales J."/>
            <person name="Bateman A."/>
            <person name="Chiu C.H."/>
            <person name="Tang P."/>
            <person name="Hegemann P."/>
            <person name="Fromm H."/>
            <person name="Raoult D."/>
            <person name="Greub G."/>
            <person name="Miranda-Saavedra D."/>
            <person name="Chen N."/>
            <person name="Nash P."/>
            <person name="Ginger M.L."/>
            <person name="Horn M."/>
            <person name="Schaap P."/>
            <person name="Caler L."/>
            <person name="Loftus B."/>
        </authorList>
    </citation>
    <scope>NUCLEOTIDE SEQUENCE [LARGE SCALE GENOMIC DNA]</scope>
    <source>
        <strain evidence="19 20">Neff</strain>
    </source>
</reference>
<keyword evidence="19" id="KW-0328">Glycosyltransferase</keyword>
<sequence>METDWTDATEAKLVGTPTTSRKRRATEQQQPEDNGQGGTSGSGSSTGGSLEGQQPPPPERQVPPAAEEAEAAAAAPSAKRVRRELRRRNTLEYIPLNEQRRQLAAASLEGADSTEQFRPLDGFVTPLLTDFYQLTMAYAYWRNNTHEQPAVFDLFFRKNPFHGEFTIYAGLEEVVRFVSSFRLKAGQLEQLRGLMPDCDPAFFEWLATVDCSRIKVYSLPEGTVCFPRIPMIRVEGPMAIAQMLETTLLTLVNFPSLVATNAARHRLAAGPGKAPMERSRLRATPTSEAATAPATCSPASSSASPSRDLPDATLRHKTTGETEDLLKLALRCREELGFADTNTGELTAFTAYARAFPNGYLALVDTYDTLKSGVPNFLAVALALHRLGYRAVGVRLDSGDLAYLSKQTRKMFRSAGKRVGLDYFGQFSITASNDINEDTLVSLNQQGHEIDVFGIGTNLVTCQAQPALGCVYKLVEIHGMPRIKLSQEVSKVTLPGRKEAFRLYGNQGSPVADILVPSHCEAPQEGKRLLCRHPFDEKRRAYVTPTKVMPLLKLVWDQGKLVTDFPTMESLKAYVTGQLQEMRPDHLRLLNPTPYKVSVSSELYSFIHDLWLQEAPIPDISSSNDVNEDAA</sequence>
<dbReference type="NCBIfam" id="TIGR01513">
    <property type="entry name" value="NAPRTase_put"/>
    <property type="match status" value="1"/>
</dbReference>
<feature type="region of interest" description="Disordered" evidence="15">
    <location>
        <begin position="268"/>
        <end position="313"/>
    </location>
</feature>
<name>L8HGS5_ACACF</name>
<evidence type="ECO:0000256" key="1">
    <source>
        <dbReference type="ARBA" id="ARBA00001936"/>
    </source>
</evidence>
<evidence type="ECO:0000256" key="4">
    <source>
        <dbReference type="ARBA" id="ARBA00010897"/>
    </source>
</evidence>
<dbReference type="GO" id="GO:0016757">
    <property type="term" value="F:glycosyltransferase activity"/>
    <property type="evidence" value="ECO:0007669"/>
    <property type="project" value="UniProtKB-KW"/>
</dbReference>
<dbReference type="GO" id="GO:0004516">
    <property type="term" value="F:nicotinate phosphoribosyltransferase activity"/>
    <property type="evidence" value="ECO:0007669"/>
    <property type="project" value="UniProtKB-EC"/>
</dbReference>
<feature type="domain" description="Nicotinate phosphoribosyltransferase N-terminal" evidence="17">
    <location>
        <begin position="127"/>
        <end position="253"/>
    </location>
</feature>
<dbReference type="InterPro" id="IPR040727">
    <property type="entry name" value="NAPRTase_N"/>
</dbReference>
<dbReference type="FunFam" id="3.20.140.10:FF:000006">
    <property type="entry name" value="Nicotinate phosphoribosyltransferase"/>
    <property type="match status" value="1"/>
</dbReference>
<dbReference type="OMA" id="VYFPGSP"/>
<dbReference type="OrthoDB" id="193380at2759"/>
<dbReference type="KEGG" id="acan:ACA1_174190"/>
<evidence type="ECO:0000256" key="13">
    <source>
        <dbReference type="ARBA" id="ARBA00023426"/>
    </source>
</evidence>
<accession>L8HGS5</accession>
<dbReference type="GO" id="GO:0034355">
    <property type="term" value="P:NAD+ biosynthetic process via the salvage pathway"/>
    <property type="evidence" value="ECO:0007669"/>
    <property type="project" value="TreeGrafter"/>
</dbReference>
<evidence type="ECO:0000259" key="18">
    <source>
        <dbReference type="Pfam" id="PF17956"/>
    </source>
</evidence>
<gene>
    <name evidence="19" type="ORF">ACA1_174190</name>
</gene>
<comment type="catalytic activity">
    <reaction evidence="14">
        <text>5-phospho-alpha-D-ribose 1-diphosphate + nicotinate + ATP + H2O = nicotinate beta-D-ribonucleotide + ADP + phosphate + diphosphate</text>
        <dbReference type="Rhea" id="RHEA:36163"/>
        <dbReference type="ChEBI" id="CHEBI:15377"/>
        <dbReference type="ChEBI" id="CHEBI:30616"/>
        <dbReference type="ChEBI" id="CHEBI:32544"/>
        <dbReference type="ChEBI" id="CHEBI:33019"/>
        <dbReference type="ChEBI" id="CHEBI:43474"/>
        <dbReference type="ChEBI" id="CHEBI:57502"/>
        <dbReference type="ChEBI" id="CHEBI:58017"/>
        <dbReference type="ChEBI" id="CHEBI:456216"/>
        <dbReference type="EC" id="6.3.4.21"/>
    </reaction>
</comment>
<evidence type="ECO:0000256" key="2">
    <source>
        <dbReference type="ARBA" id="ARBA00001946"/>
    </source>
</evidence>